<dbReference type="EMBL" id="ML121564">
    <property type="protein sequence ID" value="RPB21094.1"/>
    <property type="molecule type" value="Genomic_DNA"/>
</dbReference>
<organism evidence="2 3">
    <name type="scientific">Terfezia boudieri ATCC MYA-4762</name>
    <dbReference type="NCBI Taxonomy" id="1051890"/>
    <lineage>
        <taxon>Eukaryota</taxon>
        <taxon>Fungi</taxon>
        <taxon>Dikarya</taxon>
        <taxon>Ascomycota</taxon>
        <taxon>Pezizomycotina</taxon>
        <taxon>Pezizomycetes</taxon>
        <taxon>Pezizales</taxon>
        <taxon>Pezizaceae</taxon>
        <taxon>Terfezia</taxon>
    </lineage>
</organism>
<accession>A0A3N4LDX5</accession>
<dbReference type="Pfam" id="PF11927">
    <property type="entry name" value="HODM_asu-like"/>
    <property type="match status" value="1"/>
</dbReference>
<gene>
    <name evidence="2" type="ORF">L211DRAFT_841075</name>
</gene>
<keyword evidence="3" id="KW-1185">Reference proteome</keyword>
<protein>
    <recommendedName>
        <fullName evidence="4">HRQ family protein</fullName>
    </recommendedName>
</protein>
<evidence type="ECO:0000256" key="1">
    <source>
        <dbReference type="SAM" id="MobiDB-lite"/>
    </source>
</evidence>
<feature type="region of interest" description="Disordered" evidence="1">
    <location>
        <begin position="350"/>
        <end position="380"/>
    </location>
</feature>
<evidence type="ECO:0008006" key="4">
    <source>
        <dbReference type="Google" id="ProtNLM"/>
    </source>
</evidence>
<sequence>MLCYITVAIALIFVIGEFLFQKWPWSSWTKGNAANTAKARTDKEGIWPPPIIPLLDLTPETLPERHATPWRPYKPTEYRLTMGLSALEPSQWIQIDNGYPERMAKRKALIEKYPTVVYGFKPEMVPAIEELYEYLLGYYLPRRYPGLFRISLKKGLGLASEESWFENLVTRECHPIIPPTRSALAKGSKRAQAVDYLLRAIATTIEEDFLMLLPDSLLPNEGKVSDYIMRAFCVCFPSGFNASGFLGKPLAAIHTPVPGYKERLQMSMDRFFGRVMVGRLWRRWNWTVTTHNGLCVPHGNELYETEVPKPMENSDPAQAQLRVEYQTLTRLPNTQALVFTIRTYLTPLGQIRNEPPPVHAGTEEKPEPGYGTPNGRGGPEDLADAIEGIKGPMMEYKNFHIFNERVVRYLRTGEK</sequence>
<dbReference type="Proteomes" id="UP000267821">
    <property type="component" value="Unassembled WGS sequence"/>
</dbReference>
<name>A0A3N4LDX5_9PEZI</name>
<evidence type="ECO:0000313" key="2">
    <source>
        <dbReference type="EMBL" id="RPB21094.1"/>
    </source>
</evidence>
<evidence type="ECO:0000313" key="3">
    <source>
        <dbReference type="Proteomes" id="UP000267821"/>
    </source>
</evidence>
<reference evidence="2 3" key="1">
    <citation type="journal article" date="2018" name="Nat. Ecol. Evol.">
        <title>Pezizomycetes genomes reveal the molecular basis of ectomycorrhizal truffle lifestyle.</title>
        <authorList>
            <person name="Murat C."/>
            <person name="Payen T."/>
            <person name="Noel B."/>
            <person name="Kuo A."/>
            <person name="Morin E."/>
            <person name="Chen J."/>
            <person name="Kohler A."/>
            <person name="Krizsan K."/>
            <person name="Balestrini R."/>
            <person name="Da Silva C."/>
            <person name="Montanini B."/>
            <person name="Hainaut M."/>
            <person name="Levati E."/>
            <person name="Barry K.W."/>
            <person name="Belfiori B."/>
            <person name="Cichocki N."/>
            <person name="Clum A."/>
            <person name="Dockter R.B."/>
            <person name="Fauchery L."/>
            <person name="Guy J."/>
            <person name="Iotti M."/>
            <person name="Le Tacon F."/>
            <person name="Lindquist E.A."/>
            <person name="Lipzen A."/>
            <person name="Malagnac F."/>
            <person name="Mello A."/>
            <person name="Molinier V."/>
            <person name="Miyauchi S."/>
            <person name="Poulain J."/>
            <person name="Riccioni C."/>
            <person name="Rubini A."/>
            <person name="Sitrit Y."/>
            <person name="Splivallo R."/>
            <person name="Traeger S."/>
            <person name="Wang M."/>
            <person name="Zifcakova L."/>
            <person name="Wipf D."/>
            <person name="Zambonelli A."/>
            <person name="Paolocci F."/>
            <person name="Nowrousian M."/>
            <person name="Ottonello S."/>
            <person name="Baldrian P."/>
            <person name="Spatafora J.W."/>
            <person name="Henrissat B."/>
            <person name="Nagy L.G."/>
            <person name="Aury J.M."/>
            <person name="Wincker P."/>
            <person name="Grigoriev I.V."/>
            <person name="Bonfante P."/>
            <person name="Martin F.M."/>
        </authorList>
    </citation>
    <scope>NUCLEOTIDE SEQUENCE [LARGE SCALE GENOMIC DNA]</scope>
    <source>
        <strain evidence="2 3">ATCC MYA-4762</strain>
    </source>
</reference>
<dbReference type="OrthoDB" id="5043642at2759"/>
<dbReference type="InterPro" id="IPR021848">
    <property type="entry name" value="HODM_asu-like"/>
</dbReference>
<dbReference type="InParanoid" id="A0A3N4LDX5"/>
<dbReference type="AlphaFoldDB" id="A0A3N4LDX5"/>
<proteinExistence type="predicted"/>